<dbReference type="InterPro" id="IPR032405">
    <property type="entry name" value="Kinesin_assoc"/>
</dbReference>
<evidence type="ECO:0000256" key="4">
    <source>
        <dbReference type="ARBA" id="ARBA00022701"/>
    </source>
</evidence>
<keyword evidence="2" id="KW-0963">Cytoplasm</keyword>
<keyword evidence="7 11" id="KW-0175">Coiled coil</keyword>
<evidence type="ECO:0000256" key="9">
    <source>
        <dbReference type="ARBA" id="ARBA00023212"/>
    </source>
</evidence>
<feature type="coiled-coil region" evidence="11">
    <location>
        <begin position="363"/>
        <end position="405"/>
    </location>
</feature>
<proteinExistence type="inferred from homology"/>
<dbReference type="GO" id="GO:0007018">
    <property type="term" value="P:microtubule-based movement"/>
    <property type="evidence" value="ECO:0007669"/>
    <property type="project" value="InterPro"/>
</dbReference>
<dbReference type="GO" id="GO:0045184">
    <property type="term" value="P:establishment of protein localization"/>
    <property type="evidence" value="ECO:0007669"/>
    <property type="project" value="UniProtKB-ARBA"/>
</dbReference>
<dbReference type="Pfam" id="PF01302">
    <property type="entry name" value="CAP_GLY"/>
    <property type="match status" value="1"/>
</dbReference>
<evidence type="ECO:0000313" key="16">
    <source>
        <dbReference type="Proteomes" id="UP000265120"/>
    </source>
</evidence>
<keyword evidence="4" id="KW-0493">Microtubule</keyword>
<dbReference type="SMART" id="SM00129">
    <property type="entry name" value="KISc"/>
    <property type="match status" value="1"/>
</dbReference>
<reference evidence="15" key="2">
    <citation type="submission" date="2025-08" db="UniProtKB">
        <authorList>
            <consortium name="Ensembl"/>
        </authorList>
    </citation>
    <scope>IDENTIFICATION</scope>
</reference>
<dbReference type="InterPro" id="IPR036961">
    <property type="entry name" value="Kinesin_motor_dom_sf"/>
</dbReference>
<dbReference type="GO" id="GO:0005524">
    <property type="term" value="F:ATP binding"/>
    <property type="evidence" value="ECO:0007669"/>
    <property type="project" value="UniProtKB-UniRule"/>
</dbReference>
<comment type="subcellular location">
    <subcellularLocation>
        <location evidence="1">Cytoplasm</location>
        <location evidence="1">Cytoskeleton</location>
    </subcellularLocation>
</comment>
<feature type="coiled-coil region" evidence="11">
    <location>
        <begin position="606"/>
        <end position="638"/>
    </location>
</feature>
<dbReference type="InParanoid" id="A0A3P8VT32"/>
<dbReference type="Pfam" id="PF00225">
    <property type="entry name" value="Kinesin"/>
    <property type="match status" value="1"/>
</dbReference>
<dbReference type="PANTHER" id="PTHR47117">
    <property type="entry name" value="STAR-RELATED LIPID TRANSFER PROTEIN 9"/>
    <property type="match status" value="1"/>
</dbReference>
<dbReference type="Pfam" id="PF16183">
    <property type="entry name" value="Kinesin_assoc"/>
    <property type="match status" value="1"/>
</dbReference>
<dbReference type="InterPro" id="IPR019821">
    <property type="entry name" value="Kinesin_motor_CS"/>
</dbReference>
<dbReference type="PROSITE" id="PS00845">
    <property type="entry name" value="CAP_GLY_1"/>
    <property type="match status" value="1"/>
</dbReference>
<dbReference type="PROSITE" id="PS00411">
    <property type="entry name" value="KINESIN_MOTOR_1"/>
    <property type="match status" value="1"/>
</dbReference>
<keyword evidence="5 10" id="KW-0547">Nucleotide-binding</keyword>
<evidence type="ECO:0000256" key="7">
    <source>
        <dbReference type="ARBA" id="ARBA00023054"/>
    </source>
</evidence>
<keyword evidence="3" id="KW-0597">Phosphoprotein</keyword>
<feature type="region of interest" description="Disordered" evidence="12">
    <location>
        <begin position="1488"/>
        <end position="1525"/>
    </location>
</feature>
<feature type="region of interest" description="Disordered" evidence="12">
    <location>
        <begin position="1423"/>
        <end position="1451"/>
    </location>
</feature>
<reference evidence="15" key="3">
    <citation type="submission" date="2025-09" db="UniProtKB">
        <authorList>
            <consortium name="Ensembl"/>
        </authorList>
    </citation>
    <scope>IDENTIFICATION</scope>
</reference>
<dbReference type="PRINTS" id="PR00380">
    <property type="entry name" value="KINESINHEAVY"/>
</dbReference>
<evidence type="ECO:0000313" key="15">
    <source>
        <dbReference type="Ensembl" id="ENSCSEP00000016456.1"/>
    </source>
</evidence>
<keyword evidence="9" id="KW-0206">Cytoskeleton</keyword>
<dbReference type="SMART" id="SM01052">
    <property type="entry name" value="CAP_GLY"/>
    <property type="match status" value="1"/>
</dbReference>
<dbReference type="PROSITE" id="PS50067">
    <property type="entry name" value="KINESIN_MOTOR_2"/>
    <property type="match status" value="1"/>
</dbReference>
<dbReference type="InterPro" id="IPR027417">
    <property type="entry name" value="P-loop_NTPase"/>
</dbReference>
<evidence type="ECO:0000256" key="1">
    <source>
        <dbReference type="ARBA" id="ARBA00004245"/>
    </source>
</evidence>
<dbReference type="InterPro" id="IPR001752">
    <property type="entry name" value="Kinesin_motor_dom"/>
</dbReference>
<dbReference type="InterPro" id="IPR022140">
    <property type="entry name" value="Kinesin-like_KIF1-typ"/>
</dbReference>
<dbReference type="GO" id="GO:0008017">
    <property type="term" value="F:microtubule binding"/>
    <property type="evidence" value="ECO:0007669"/>
    <property type="project" value="InterPro"/>
</dbReference>
<feature type="domain" description="Kinesin motor" evidence="13">
    <location>
        <begin position="6"/>
        <end position="348"/>
    </location>
</feature>
<dbReference type="GeneTree" id="ENSGT00940000155500"/>
<dbReference type="Gene3D" id="2.30.30.190">
    <property type="entry name" value="CAP Gly-rich-like domain"/>
    <property type="match status" value="1"/>
</dbReference>
<dbReference type="InterPro" id="IPR000253">
    <property type="entry name" value="FHA_dom"/>
</dbReference>
<evidence type="ECO:0000256" key="11">
    <source>
        <dbReference type="SAM" id="Coils"/>
    </source>
</evidence>
<dbReference type="InterPro" id="IPR000938">
    <property type="entry name" value="CAP-Gly_domain"/>
</dbReference>
<evidence type="ECO:0000256" key="6">
    <source>
        <dbReference type="ARBA" id="ARBA00022840"/>
    </source>
</evidence>
<dbReference type="Pfam" id="PF12423">
    <property type="entry name" value="KIF1B"/>
    <property type="match status" value="1"/>
</dbReference>
<evidence type="ECO:0000256" key="10">
    <source>
        <dbReference type="PROSITE-ProRule" id="PRU00283"/>
    </source>
</evidence>
<dbReference type="GO" id="GO:0005737">
    <property type="term" value="C:cytoplasm"/>
    <property type="evidence" value="ECO:0007669"/>
    <property type="project" value="UniProtKB-ARBA"/>
</dbReference>
<dbReference type="InterPro" id="IPR036859">
    <property type="entry name" value="CAP-Gly_dom_sf"/>
</dbReference>
<organism evidence="15 16">
    <name type="scientific">Cynoglossus semilaevis</name>
    <name type="common">Tongue sole</name>
    <dbReference type="NCBI Taxonomy" id="244447"/>
    <lineage>
        <taxon>Eukaryota</taxon>
        <taxon>Metazoa</taxon>
        <taxon>Chordata</taxon>
        <taxon>Craniata</taxon>
        <taxon>Vertebrata</taxon>
        <taxon>Euteleostomi</taxon>
        <taxon>Actinopterygii</taxon>
        <taxon>Neopterygii</taxon>
        <taxon>Teleostei</taxon>
        <taxon>Neoteleostei</taxon>
        <taxon>Acanthomorphata</taxon>
        <taxon>Carangaria</taxon>
        <taxon>Pleuronectiformes</taxon>
        <taxon>Pleuronectoidei</taxon>
        <taxon>Cynoglossidae</taxon>
        <taxon>Cynoglossinae</taxon>
        <taxon>Cynoglossus</taxon>
    </lineage>
</organism>
<feature type="compositionally biased region" description="Polar residues" evidence="12">
    <location>
        <begin position="1489"/>
        <end position="1509"/>
    </location>
</feature>
<dbReference type="Ensembl" id="ENSCSET00000016663.1">
    <property type="protein sequence ID" value="ENSCSEP00000016456.1"/>
    <property type="gene ID" value="ENSCSEG00000010552.1"/>
</dbReference>
<evidence type="ECO:0000256" key="2">
    <source>
        <dbReference type="ARBA" id="ARBA00022490"/>
    </source>
</evidence>
<name>A0A3P8VT32_CYNSE</name>
<dbReference type="CDD" id="cd01365">
    <property type="entry name" value="KISc_KIF1A_KIF1B"/>
    <property type="match status" value="1"/>
</dbReference>
<keyword evidence="16" id="KW-1185">Reference proteome</keyword>
<dbReference type="GO" id="GO:0005874">
    <property type="term" value="C:microtubule"/>
    <property type="evidence" value="ECO:0007669"/>
    <property type="project" value="UniProtKB-KW"/>
</dbReference>
<evidence type="ECO:0000256" key="12">
    <source>
        <dbReference type="SAM" id="MobiDB-lite"/>
    </source>
</evidence>
<reference evidence="15 16" key="1">
    <citation type="journal article" date="2014" name="Nat. Genet.">
        <title>Whole-genome sequence of a flatfish provides insights into ZW sex chromosome evolution and adaptation to a benthic lifestyle.</title>
        <authorList>
            <person name="Chen S."/>
            <person name="Zhang G."/>
            <person name="Shao C."/>
            <person name="Huang Q."/>
            <person name="Liu G."/>
            <person name="Zhang P."/>
            <person name="Song W."/>
            <person name="An N."/>
            <person name="Chalopin D."/>
            <person name="Volff J.N."/>
            <person name="Hong Y."/>
            <person name="Li Q."/>
            <person name="Sha Z."/>
            <person name="Zhou H."/>
            <person name="Xie M."/>
            <person name="Yu Q."/>
            <person name="Liu Y."/>
            <person name="Xiang H."/>
            <person name="Wang N."/>
            <person name="Wu K."/>
            <person name="Yang C."/>
            <person name="Zhou Q."/>
            <person name="Liao X."/>
            <person name="Yang L."/>
            <person name="Hu Q."/>
            <person name="Zhang J."/>
            <person name="Meng L."/>
            <person name="Jin L."/>
            <person name="Tian Y."/>
            <person name="Lian J."/>
            <person name="Yang J."/>
            <person name="Miao G."/>
            <person name="Liu S."/>
            <person name="Liang Z."/>
            <person name="Yan F."/>
            <person name="Li Y."/>
            <person name="Sun B."/>
            <person name="Zhang H."/>
            <person name="Zhang J."/>
            <person name="Zhu Y."/>
            <person name="Du M."/>
            <person name="Zhao Y."/>
            <person name="Schartl M."/>
            <person name="Tang Q."/>
            <person name="Wang J."/>
        </authorList>
    </citation>
    <scope>NUCLEOTIDE SEQUENCE</scope>
</reference>
<keyword evidence="8 10" id="KW-0505">Motor protein</keyword>
<dbReference type="OMA" id="LVCSIKI"/>
<keyword evidence="6 10" id="KW-0067">ATP-binding</keyword>
<dbReference type="FunFam" id="3.40.850.10:FF:000010">
    <property type="entry name" value="Kinesin family member 13A"/>
    <property type="match status" value="1"/>
</dbReference>
<evidence type="ECO:0000256" key="8">
    <source>
        <dbReference type="ARBA" id="ARBA00023175"/>
    </source>
</evidence>
<dbReference type="InterPro" id="IPR008984">
    <property type="entry name" value="SMAD_FHA_dom_sf"/>
</dbReference>
<feature type="domain" description="CAP-Gly" evidence="14">
    <location>
        <begin position="1596"/>
        <end position="1638"/>
    </location>
</feature>
<dbReference type="PROSITE" id="PS50245">
    <property type="entry name" value="CAP_GLY_2"/>
    <property type="match status" value="1"/>
</dbReference>
<sequence length="1682" mass="187053">MGFCNKIVKLCFVSPTEKELNTKCVVEMVKNQTILNPAGTNLGKGDSRCVFAYDYCFWSMDEADKEKFAGQEVVFQSLGESLLYNAFQGYNACIFAYGQTGSGKSYTMMGSGDQPGLIPRLCSALFERTQKEQREQESFTVEVSYMEIYNEKVRDLLDPKGGRQTLRVREHKVLGPYVDGLSRLAVACYKDIESLMSEGNKSRTVAATNMNEESSRSHAVFNIILTHTLKDLKSGTSGEKVSRLSLVDLAGSERAAKTGAAGERLKEGSNINKSLTTLGLVISALAEQGTAKNKTKFVPYRDSVLTWLLKDCLGGNSRTAMVATVSPSADNYEETLSTLRYADRAKNIVNHAVVNEDPNARIIRELREEVEKLRVQLTQAESLKAPELKDRLEESEKLIQEMTVTWEEKLRKTEEVAQERQKQLESLGISLQSSGIKVGEDKSFLVNLNADPALNELLVYYLKEHTKVGSADSQDIQLCGMGIQAEHCVIDITAEAAVILTPYRNARTCVNGSPVTSALQLHHGDRILWGNNHFFRINLPKRRCRGGEDEEGEGGLMKNSGSNEQLDADGDTASEVSSEVSFSYEFAQTEVMMKALGSNDPMQAVLQSLERQHEEEKRTALERQRQMYEQELQQLRKKLNPDRLMGGMSHSASAQSRLRQWTEDREAVLVNSLRRLREQIVKANHLVQEACFISEELERHTEYKVTLQIPSDNLNANRKRDAVLSEPAIQVRRRCRGKQIWSLEKMENRLVDMRELYQEWQDYHQNHNDNPVMRSYFRRADPFFDEQENHCLIGVANVFLSCLFYDVKLQYAIPIINQKGEVAGRLHVEVVRVGGGLEDNIAGGDEVDNNQDTEIQDRKLVCMIKILQATGLPQFLSNFVFCQYSFWDQPEPVIVAPEVDPASSSPSTKDPHCMVVFDSCKELAVSVTEDFIEYLTEGAVAIEVYGHRQADAGRNPALWDLSIIQAKTRTLRDRWSEVTRRLELWIQILEINENGDFVPVEVVPARDVRTGGIFQLRQGQSRRIQVDVRSVQDSGTMPLISEIVLAVSVGCVEIRTSATDQEADEMDSYQERDLERLRRQWLAALTKRQEYLDQHLQTVVSKSEKSEDDMEREAQLLEWRLTLTEERNAVMVPSAGSGSPGAPAEWVPLPGMETHIPVLFLNLKPDDLSSQDQFEVPEAGGWDATLNGEDEDDFFDLQIVKHYDGEVKAEASWDSTVHECPQLSRGGSWPEQRVYLTIRVVVQLSHPADMQLVLRKRICVNVNPGRPGFAQNFLRRMSTRSTIPGCGVTFEVVSNIPGVRDAPGSEDREMLARLAANAPNSQSADEEAAIEKYLRSVMSLENILTLDRLRQEVAVKEQLAGRGRSNRRSLSSPSVNRVLSLNRFFIFLIVVFVLVCLHVLCCSSAPAATVGFSCAASLQPPTKDGQAEFPEVPPLPVHDPHDTTPLSPLSQSSSGYFSTSVSTATLSDVLQPSSSSSSLLAAETTISSNLQQQSTDRNDVLTSSSQSVARTAAVPPPPAASPANHNSIVAENSFSKQRLINSGGGGGGAGGEGFERLEILLDEEERSPNEVLPDWLKDGAYVTVGSNKAGTVRFVGQTQFAEGLWVGVELDTPVGKNDGSVGGHRYFHCKPGFGVLVRPDRLSCRNKTGRNASDLAAPAHVSVLRGDSSVSRRGENRKSWTS</sequence>
<dbReference type="CDD" id="cd22730">
    <property type="entry name" value="FHA_KIF13B"/>
    <property type="match status" value="1"/>
</dbReference>
<dbReference type="STRING" id="244447.ENSCSEP00000016456"/>
<dbReference type="Gene3D" id="2.60.200.20">
    <property type="match status" value="1"/>
</dbReference>
<accession>A0A3P8VT32</accession>
<dbReference type="SUPFAM" id="SSF52540">
    <property type="entry name" value="P-loop containing nucleoside triphosphate hydrolases"/>
    <property type="match status" value="1"/>
</dbReference>
<protein>
    <submittedName>
        <fullName evidence="15">Kinesin family member 13B</fullName>
    </submittedName>
</protein>
<dbReference type="Gene3D" id="6.10.250.2520">
    <property type="match status" value="1"/>
</dbReference>
<dbReference type="SUPFAM" id="SSF74924">
    <property type="entry name" value="Cap-Gly domain"/>
    <property type="match status" value="1"/>
</dbReference>
<dbReference type="SUPFAM" id="SSF49879">
    <property type="entry name" value="SMAD/FHA domain"/>
    <property type="match status" value="1"/>
</dbReference>
<feature type="region of interest" description="Disordered" evidence="12">
    <location>
        <begin position="546"/>
        <end position="574"/>
    </location>
</feature>
<feature type="binding site" evidence="10">
    <location>
        <begin position="98"/>
        <end position="105"/>
    </location>
    <ligand>
        <name>ATP</name>
        <dbReference type="ChEBI" id="CHEBI:30616"/>
    </ligand>
</feature>
<evidence type="ECO:0000256" key="3">
    <source>
        <dbReference type="ARBA" id="ARBA00022553"/>
    </source>
</evidence>
<evidence type="ECO:0000256" key="5">
    <source>
        <dbReference type="ARBA" id="ARBA00022741"/>
    </source>
</evidence>
<dbReference type="Pfam" id="PF00498">
    <property type="entry name" value="FHA"/>
    <property type="match status" value="1"/>
</dbReference>
<comment type="similarity">
    <text evidence="10">Belongs to the TRAFAC class myosin-kinesin ATPase superfamily. Kinesin family.</text>
</comment>
<dbReference type="Proteomes" id="UP000265120">
    <property type="component" value="Chromosome 5"/>
</dbReference>
<evidence type="ECO:0000259" key="13">
    <source>
        <dbReference type="PROSITE" id="PS50067"/>
    </source>
</evidence>
<dbReference type="Gene3D" id="3.40.850.10">
    <property type="entry name" value="Kinesin motor domain"/>
    <property type="match status" value="1"/>
</dbReference>
<dbReference type="FunFam" id="2.60.200.20:FF:000002">
    <property type="entry name" value="Kinesin family member 13A"/>
    <property type="match status" value="1"/>
</dbReference>
<evidence type="ECO:0000259" key="14">
    <source>
        <dbReference type="PROSITE" id="PS50245"/>
    </source>
</evidence>
<dbReference type="GO" id="GO:0003777">
    <property type="term" value="F:microtubule motor activity"/>
    <property type="evidence" value="ECO:0007669"/>
    <property type="project" value="InterPro"/>
</dbReference>